<evidence type="ECO:0008006" key="3">
    <source>
        <dbReference type="Google" id="ProtNLM"/>
    </source>
</evidence>
<dbReference type="EMBL" id="JAGGLV010000011">
    <property type="protein sequence ID" value="MBP2113439.1"/>
    <property type="molecule type" value="Genomic_DNA"/>
</dbReference>
<reference evidence="1 2" key="1">
    <citation type="submission" date="2021-03" db="EMBL/GenBank/DDBJ databases">
        <title>Genomic Encyclopedia of Type Strains, Phase IV (KMG-IV): sequencing the most valuable type-strain genomes for metagenomic binning, comparative biology and taxonomic classification.</title>
        <authorList>
            <person name="Goeker M."/>
        </authorList>
    </citation>
    <scope>NUCLEOTIDE SEQUENCE [LARGE SCALE GENOMIC DNA]</scope>
    <source>
        <strain evidence="1 2">DSM 101953</strain>
    </source>
</reference>
<dbReference type="Proteomes" id="UP000773462">
    <property type="component" value="Unassembled WGS sequence"/>
</dbReference>
<protein>
    <recommendedName>
        <fullName evidence="3">Apea-like HEPN domain-containing protein</fullName>
    </recommendedName>
</protein>
<sequence length="277" mass="32013">MLQEFIDQTKSLISRSDIRLHTPVVMPVKYHEDGTKEHTLDLSSYMNSSRISQNFILNVILFFGILDTYVDSTNPSVIGKSYAEKLRLLPNRTQSDSVLNEVFRIYKLIRNATIHNASSITKDNAGTVLIQYQFRNTQHEIEISSKGLELLNSITYEFISPFEPRSVAYSDVFRFSLLTALRAEIKRFNDENGSLNALDNTPFPFKYLRRYRPQPLSIDWGTDTLTILNPYDIPSDEVLYYGVDYEIMKNGYKYLIPGEALINGRLQLDQLSTWRLN</sequence>
<evidence type="ECO:0000313" key="2">
    <source>
        <dbReference type="Proteomes" id="UP000773462"/>
    </source>
</evidence>
<gene>
    <name evidence="1" type="ORF">J2Z70_003599</name>
</gene>
<dbReference type="RefSeq" id="WP_209875473.1">
    <property type="nucleotide sequence ID" value="NZ_JAGGLV010000011.1"/>
</dbReference>
<comment type="caution">
    <text evidence="1">The sequence shown here is derived from an EMBL/GenBank/DDBJ whole genome shotgun (WGS) entry which is preliminary data.</text>
</comment>
<accession>A0ABS4NVI7</accession>
<proteinExistence type="predicted"/>
<name>A0ABS4NVI7_9BACL</name>
<evidence type="ECO:0000313" key="1">
    <source>
        <dbReference type="EMBL" id="MBP2113439.1"/>
    </source>
</evidence>
<organism evidence="1 2">
    <name type="scientific">Paenibacillus silagei</name>
    <dbReference type="NCBI Taxonomy" id="1670801"/>
    <lineage>
        <taxon>Bacteria</taxon>
        <taxon>Bacillati</taxon>
        <taxon>Bacillota</taxon>
        <taxon>Bacilli</taxon>
        <taxon>Bacillales</taxon>
        <taxon>Paenibacillaceae</taxon>
        <taxon>Paenibacillus</taxon>
    </lineage>
</organism>
<keyword evidence="2" id="KW-1185">Reference proteome</keyword>